<keyword evidence="3" id="KW-1185">Reference proteome</keyword>
<dbReference type="PANTHER" id="PTHR33623:SF4">
    <property type="entry name" value="DUF4378 DOMAIN-CONTAINING PROTEIN"/>
    <property type="match status" value="1"/>
</dbReference>
<reference evidence="2" key="2">
    <citation type="submission" date="2020-08" db="EMBL/GenBank/DDBJ databases">
        <title>Plant Genome Project.</title>
        <authorList>
            <person name="Zhang R.-G."/>
        </authorList>
    </citation>
    <scope>NUCLEOTIDE SEQUENCE</scope>
    <source>
        <strain evidence="2">Huo1</strain>
        <tissue evidence="2">Leaf</tissue>
    </source>
</reference>
<organism evidence="2">
    <name type="scientific">Salvia splendens</name>
    <name type="common">Scarlet sage</name>
    <dbReference type="NCBI Taxonomy" id="180675"/>
    <lineage>
        <taxon>Eukaryota</taxon>
        <taxon>Viridiplantae</taxon>
        <taxon>Streptophyta</taxon>
        <taxon>Embryophyta</taxon>
        <taxon>Tracheophyta</taxon>
        <taxon>Spermatophyta</taxon>
        <taxon>Magnoliopsida</taxon>
        <taxon>eudicotyledons</taxon>
        <taxon>Gunneridae</taxon>
        <taxon>Pentapetalae</taxon>
        <taxon>asterids</taxon>
        <taxon>lamiids</taxon>
        <taxon>Lamiales</taxon>
        <taxon>Lamiaceae</taxon>
        <taxon>Nepetoideae</taxon>
        <taxon>Mentheae</taxon>
        <taxon>Salviinae</taxon>
        <taxon>Salvia</taxon>
        <taxon>Salvia subgen. Calosphace</taxon>
        <taxon>core Calosphace</taxon>
    </lineage>
</organism>
<proteinExistence type="predicted"/>
<comment type="caution">
    <text evidence="2">The sequence shown here is derived from an EMBL/GenBank/DDBJ whole genome shotgun (WGS) entry which is preliminary data.</text>
</comment>
<sequence>MTPFSHLKSNHSLIKFSSLLNKTPNFRNMDSKLIKHKAFPKTSLLKDYLMDDMSSCSSNGFKSFPRRQCCPSTVRFLVEIDLNQQKKYFIFNKSPSKSAASAFQRVIAAVKRLPFGSPGKSILPRSLSRKILRKTIFWKRNSSDKEIQRLKSFDQLMKEDSPPLDIPTDFNACSRGNSSNFTEVKREEDVDVDVVILKDGDVTTDASSTGGAATEYSTERSVSEEKEQFSPVSVLDCPFDDDEVSSPFPPMEVGSRNPKIERFGGVDPINLSKRFESTESPLPHSSVSSTREEGELEEDEVKRAEQKAMDLLQQVMPPCKADRLLLDFFREKIMSRQWGEDYCEDLVREAESWINSTALIRDALLRWNRQSYVEEMEELKEWRCFDGEIREMGGLELEAVVFDALFDELVVDISSVTVV</sequence>
<dbReference type="Proteomes" id="UP000298416">
    <property type="component" value="Unassembled WGS sequence"/>
</dbReference>
<evidence type="ECO:0000313" key="3">
    <source>
        <dbReference type="Proteomes" id="UP000298416"/>
    </source>
</evidence>
<feature type="compositionally biased region" description="Low complexity" evidence="1">
    <location>
        <begin position="204"/>
        <end position="214"/>
    </location>
</feature>
<feature type="region of interest" description="Disordered" evidence="1">
    <location>
        <begin position="274"/>
        <end position="296"/>
    </location>
</feature>
<gene>
    <name evidence="2" type="ORF">SASPL_143170</name>
</gene>
<name>A0A8X8WM73_SALSN</name>
<protein>
    <recommendedName>
        <fullName evidence="4">DUF4378 domain-containing protein</fullName>
    </recommendedName>
</protein>
<feature type="compositionally biased region" description="Basic and acidic residues" evidence="1">
    <location>
        <begin position="217"/>
        <end position="227"/>
    </location>
</feature>
<feature type="compositionally biased region" description="Polar residues" evidence="1">
    <location>
        <begin position="278"/>
        <end position="289"/>
    </location>
</feature>
<evidence type="ECO:0000313" key="2">
    <source>
        <dbReference type="EMBL" id="KAG6397009.1"/>
    </source>
</evidence>
<dbReference type="PANTHER" id="PTHR33623">
    <property type="entry name" value="OS04G0572500 PROTEIN"/>
    <property type="match status" value="1"/>
</dbReference>
<dbReference type="EMBL" id="PNBA02000016">
    <property type="protein sequence ID" value="KAG6397009.1"/>
    <property type="molecule type" value="Genomic_DNA"/>
</dbReference>
<dbReference type="AlphaFoldDB" id="A0A8X8WM73"/>
<feature type="region of interest" description="Disordered" evidence="1">
    <location>
        <begin position="204"/>
        <end position="227"/>
    </location>
</feature>
<evidence type="ECO:0008006" key="4">
    <source>
        <dbReference type="Google" id="ProtNLM"/>
    </source>
</evidence>
<reference evidence="2" key="1">
    <citation type="submission" date="2018-01" db="EMBL/GenBank/DDBJ databases">
        <authorList>
            <person name="Mao J.F."/>
        </authorList>
    </citation>
    <scope>NUCLEOTIDE SEQUENCE</scope>
    <source>
        <strain evidence="2">Huo1</strain>
        <tissue evidence="2">Leaf</tissue>
    </source>
</reference>
<accession>A0A8X8WM73</accession>
<evidence type="ECO:0000256" key="1">
    <source>
        <dbReference type="SAM" id="MobiDB-lite"/>
    </source>
</evidence>
<dbReference type="OrthoDB" id="668456at2759"/>